<gene>
    <name evidence="1" type="ORF">PACLA_8A077081</name>
</gene>
<reference evidence="1" key="1">
    <citation type="submission" date="2020-04" db="EMBL/GenBank/DDBJ databases">
        <authorList>
            <person name="Alioto T."/>
            <person name="Alioto T."/>
            <person name="Gomez Garrido J."/>
        </authorList>
    </citation>
    <scope>NUCLEOTIDE SEQUENCE</scope>
    <source>
        <strain evidence="1">A484AB</strain>
    </source>
</reference>
<sequence>MTTLPQDINESLRYFEEEWKRLAKEIRSSYEWKEMSVYRPNKTPPTDKKTTIYKVLTTGESRAIPVGTLDASNVEIKAHLQKNSKKMLSMLCLLLGNICSEGGKINVSRTLRKKKNLDNLNYIKIDVIDDYEFLMPQLNKTSIDFYLQLNVNGKFVVVRRYTISFSSKRGKRSAWSGFTEHSIPYEYLMPDYNQHKMSTGCYSGCTPVGWAQIFAYYDRVAHRYGYRYSTSHWRGKSGVSGYSSYEAPGSLNSEVERYVEALGVPLRTNCGSTTMRNTDNVDAWFRARQGSGKVIWISRSNIIKQQVSLYVIRNKYPVLNSIYWYGSSGDQKTKSGHDVVVTKVKQRSRQYKSCRKVGWWWGRRTKCEGKTEYEYEWYRRMGWGGRKNNWYPASATGAFVAVL</sequence>
<dbReference type="Gene3D" id="3.90.70.50">
    <property type="entry name" value="Peptidase C10, streptopain"/>
    <property type="match status" value="1"/>
</dbReference>
<protein>
    <submittedName>
        <fullName evidence="1">Uncharacterized protein</fullName>
    </submittedName>
</protein>
<proteinExistence type="predicted"/>
<dbReference type="InterPro" id="IPR044934">
    <property type="entry name" value="Streptopain_sf"/>
</dbReference>
<dbReference type="EMBL" id="CACRXK020011073">
    <property type="protein sequence ID" value="CAB4020680.1"/>
    <property type="molecule type" value="Genomic_DNA"/>
</dbReference>
<keyword evidence="2" id="KW-1185">Reference proteome</keyword>
<dbReference type="OrthoDB" id="5983619at2759"/>
<evidence type="ECO:0000313" key="2">
    <source>
        <dbReference type="Proteomes" id="UP001152795"/>
    </source>
</evidence>
<dbReference type="Proteomes" id="UP001152795">
    <property type="component" value="Unassembled WGS sequence"/>
</dbReference>
<comment type="caution">
    <text evidence="1">The sequence shown here is derived from an EMBL/GenBank/DDBJ whole genome shotgun (WGS) entry which is preliminary data.</text>
</comment>
<organism evidence="1 2">
    <name type="scientific">Paramuricea clavata</name>
    <name type="common">Red gorgonian</name>
    <name type="synonym">Violescent sea-whip</name>
    <dbReference type="NCBI Taxonomy" id="317549"/>
    <lineage>
        <taxon>Eukaryota</taxon>
        <taxon>Metazoa</taxon>
        <taxon>Cnidaria</taxon>
        <taxon>Anthozoa</taxon>
        <taxon>Octocorallia</taxon>
        <taxon>Malacalcyonacea</taxon>
        <taxon>Plexauridae</taxon>
        <taxon>Paramuricea</taxon>
    </lineage>
</organism>
<accession>A0A7D9J038</accession>
<name>A0A7D9J038_PARCT</name>
<dbReference type="AlphaFoldDB" id="A0A7D9J038"/>
<evidence type="ECO:0000313" key="1">
    <source>
        <dbReference type="EMBL" id="CAB4020680.1"/>
    </source>
</evidence>